<feature type="signal peptide" evidence="1">
    <location>
        <begin position="1"/>
        <end position="34"/>
    </location>
</feature>
<reference evidence="2 3" key="1">
    <citation type="submission" date="2020-08" db="EMBL/GenBank/DDBJ databases">
        <title>Sequencing the genomes of 1000 actinobacteria strains.</title>
        <authorList>
            <person name="Klenk H.-P."/>
        </authorList>
    </citation>
    <scope>NUCLEOTIDE SEQUENCE [LARGE SCALE GENOMIC DNA]</scope>
    <source>
        <strain evidence="2 3">DSM 45518</strain>
    </source>
</reference>
<keyword evidence="3" id="KW-1185">Reference proteome</keyword>
<accession>A0A7W7CQE2</accession>
<comment type="caution">
    <text evidence="2">The sequence shown here is derived from an EMBL/GenBank/DDBJ whole genome shotgun (WGS) entry which is preliminary data.</text>
</comment>
<evidence type="ECO:0000256" key="1">
    <source>
        <dbReference type="SAM" id="SignalP"/>
    </source>
</evidence>
<dbReference type="AlphaFoldDB" id="A0A7W7CQE2"/>
<evidence type="ECO:0000313" key="2">
    <source>
        <dbReference type="EMBL" id="MBB4692758.1"/>
    </source>
</evidence>
<name>A0A7W7CQE2_9ACTN</name>
<protein>
    <submittedName>
        <fullName evidence="2">Uncharacterized protein</fullName>
    </submittedName>
</protein>
<dbReference type="InterPro" id="IPR049511">
    <property type="entry name" value="PGH-like_rpt"/>
</dbReference>
<proteinExistence type="predicted"/>
<dbReference type="Proteomes" id="UP000542742">
    <property type="component" value="Unassembled WGS sequence"/>
</dbReference>
<gene>
    <name evidence="2" type="ORF">BKA14_002906</name>
</gene>
<dbReference type="EMBL" id="JACHMF010000001">
    <property type="protein sequence ID" value="MBB4692758.1"/>
    <property type="molecule type" value="Genomic_DNA"/>
</dbReference>
<sequence>MTLDVVLSRRALLTAAGLTAGAGAGLLSSAPAQAKAAAVTAYHGVSGATHQQRFDSLSQQGYRMISISVYGNRSDPLYAAVWVRRGGPAWAAVHGLSAAGYQARFNELGAAGYVAVRVSATGSRANPVFAAVFEKRPPGTYLARHGLVDGASTTPGTLANVMTWARRNRCVPSSLAIYGGPADRAYAVTCVPNPDRIAWRAQAMGTSGEYQNWFDQYTPQGMRPTMVDASDDLQYAAIFTNDHIGPWVARHDLTPAQYQAEFDAQAALGRYPISVQGGGLGAGIRYAAVFAGV</sequence>
<dbReference type="RefSeq" id="WP_184951450.1">
    <property type="nucleotide sequence ID" value="NZ_BOMC01000063.1"/>
</dbReference>
<dbReference type="InterPro" id="IPR006311">
    <property type="entry name" value="TAT_signal"/>
</dbReference>
<organism evidence="2 3">
    <name type="scientific">Paractinoplanes abujensis</name>
    <dbReference type="NCBI Taxonomy" id="882441"/>
    <lineage>
        <taxon>Bacteria</taxon>
        <taxon>Bacillati</taxon>
        <taxon>Actinomycetota</taxon>
        <taxon>Actinomycetes</taxon>
        <taxon>Micromonosporales</taxon>
        <taxon>Micromonosporaceae</taxon>
        <taxon>Paractinoplanes</taxon>
    </lineage>
</organism>
<feature type="chain" id="PRO_5038385097" evidence="1">
    <location>
        <begin position="35"/>
        <end position="293"/>
    </location>
</feature>
<keyword evidence="1" id="KW-0732">Signal</keyword>
<dbReference type="Pfam" id="PF17660">
    <property type="entry name" value="BTRD1"/>
    <property type="match status" value="4"/>
</dbReference>
<dbReference type="PROSITE" id="PS51318">
    <property type="entry name" value="TAT"/>
    <property type="match status" value="1"/>
</dbReference>
<evidence type="ECO:0000313" key="3">
    <source>
        <dbReference type="Proteomes" id="UP000542742"/>
    </source>
</evidence>